<dbReference type="GO" id="GO:0005763">
    <property type="term" value="C:mitochondrial small ribosomal subunit"/>
    <property type="evidence" value="ECO:0007669"/>
    <property type="project" value="TreeGrafter"/>
</dbReference>
<sequence length="331" mass="36424">MDCSEMDLYEDYQSPFDFDTGVNKSYLYLSPSGNPSPPGSPSLQKFGLLRTDTVPEEGEDAAATMGATETLTEEEQEELRRELAKVEEEIQTLSQVLAAKEKHLAEIKRKLGINSLQELKQNIAKGWQDVTATSAYKKTSETLSQAGQKASAAFSSVGSVITKKLEDVKPIRGAGTTSGSESGSSDSTEPKARPGGFASALERHSELQRKAELKRESPKNVESFASMLRHSPLTQMGPAKDKLVIGRIFHIVEDDLYIDFGGKFHCVCRRPQVDGEKYQKGTRVRLRLLDLELTSRFLGATTDTTILEADAVLLGLQEGKDSKAKEEHHEK</sequence>
<dbReference type="STRING" id="246437.L8Y677"/>
<name>L8Y677_TUPCH</name>
<evidence type="ECO:0000256" key="3">
    <source>
        <dbReference type="SAM" id="Coils"/>
    </source>
</evidence>
<feature type="coiled-coil region" evidence="3">
    <location>
        <begin position="69"/>
        <end position="110"/>
    </location>
</feature>
<dbReference type="AlphaFoldDB" id="L8Y677"/>
<reference evidence="6" key="1">
    <citation type="submission" date="2012-07" db="EMBL/GenBank/DDBJ databases">
        <title>Genome of the Chinese tree shrew, a rising model animal genetically related to primates.</title>
        <authorList>
            <person name="Zhang G."/>
            <person name="Fan Y."/>
            <person name="Yao Y."/>
            <person name="Huang Z."/>
        </authorList>
    </citation>
    <scope>NUCLEOTIDE SEQUENCE [LARGE SCALE GENOMIC DNA]</scope>
</reference>
<dbReference type="InterPro" id="IPR019375">
    <property type="entry name" value="Ribosomal_bS1m"/>
</dbReference>
<protein>
    <submittedName>
        <fullName evidence="5">Tumor protein D52</fullName>
    </submittedName>
</protein>
<evidence type="ECO:0000256" key="1">
    <source>
        <dbReference type="ARBA" id="ARBA00005702"/>
    </source>
</evidence>
<dbReference type="FunCoup" id="L8Y677">
    <property type="interactions" value="1437"/>
</dbReference>
<dbReference type="EMBL" id="KB367248">
    <property type="protein sequence ID" value="ELV10544.1"/>
    <property type="molecule type" value="Genomic_DNA"/>
</dbReference>
<evidence type="ECO:0000256" key="4">
    <source>
        <dbReference type="SAM" id="MobiDB-lite"/>
    </source>
</evidence>
<feature type="region of interest" description="Disordered" evidence="4">
    <location>
        <begin position="171"/>
        <end position="199"/>
    </location>
</feature>
<comment type="similarity">
    <text evidence="1">Belongs to the TPD52 family.</text>
</comment>
<dbReference type="PANTHER" id="PTHR13447:SF2">
    <property type="entry name" value="SMALL RIBOSOMAL SUBUNIT PROTEIN BS1M"/>
    <property type="match status" value="1"/>
</dbReference>
<dbReference type="eggNOG" id="KOG4010">
    <property type="taxonomic scope" value="Eukaryota"/>
</dbReference>
<dbReference type="Pfam" id="PF10246">
    <property type="entry name" value="MRP-S35"/>
    <property type="match status" value="1"/>
</dbReference>
<keyword evidence="6" id="KW-1185">Reference proteome</keyword>
<gene>
    <name evidence="5" type="ORF">TREES_T100009524</name>
</gene>
<organism evidence="5 6">
    <name type="scientific">Tupaia chinensis</name>
    <name type="common">Chinese tree shrew</name>
    <name type="synonym">Tupaia belangeri chinensis</name>
    <dbReference type="NCBI Taxonomy" id="246437"/>
    <lineage>
        <taxon>Eukaryota</taxon>
        <taxon>Metazoa</taxon>
        <taxon>Chordata</taxon>
        <taxon>Craniata</taxon>
        <taxon>Vertebrata</taxon>
        <taxon>Euteleostomi</taxon>
        <taxon>Mammalia</taxon>
        <taxon>Eutheria</taxon>
        <taxon>Euarchontoglires</taxon>
        <taxon>Scandentia</taxon>
        <taxon>Tupaiidae</taxon>
        <taxon>Tupaia</taxon>
    </lineage>
</organism>
<feature type="compositionally biased region" description="Low complexity" evidence="4">
    <location>
        <begin position="175"/>
        <end position="187"/>
    </location>
</feature>
<dbReference type="PANTHER" id="PTHR13447">
    <property type="entry name" value="MITOCHONDRIAL 28S RIBOSOMAL PROTEIN S28"/>
    <property type="match status" value="1"/>
</dbReference>
<dbReference type="Pfam" id="PF04201">
    <property type="entry name" value="TPD52"/>
    <property type="match status" value="1"/>
</dbReference>
<evidence type="ECO:0000313" key="5">
    <source>
        <dbReference type="EMBL" id="ELV10544.1"/>
    </source>
</evidence>
<dbReference type="InParanoid" id="L8Y677"/>
<dbReference type="InterPro" id="IPR007327">
    <property type="entry name" value="TPD52"/>
</dbReference>
<reference evidence="6" key="2">
    <citation type="journal article" date="2013" name="Nat. Commun.">
        <title>Genome of the Chinese tree shrew.</title>
        <authorList>
            <person name="Fan Y."/>
            <person name="Huang Z.Y."/>
            <person name="Cao C.C."/>
            <person name="Chen C.S."/>
            <person name="Chen Y.X."/>
            <person name="Fan D.D."/>
            <person name="He J."/>
            <person name="Hou H.L."/>
            <person name="Hu L."/>
            <person name="Hu X.T."/>
            <person name="Jiang X.T."/>
            <person name="Lai R."/>
            <person name="Lang Y.S."/>
            <person name="Liang B."/>
            <person name="Liao S.G."/>
            <person name="Mu D."/>
            <person name="Ma Y.Y."/>
            <person name="Niu Y.Y."/>
            <person name="Sun X.Q."/>
            <person name="Xia J.Q."/>
            <person name="Xiao J."/>
            <person name="Xiong Z.Q."/>
            <person name="Xu L."/>
            <person name="Yang L."/>
            <person name="Zhang Y."/>
            <person name="Zhao W."/>
            <person name="Zhao X.D."/>
            <person name="Zheng Y.T."/>
            <person name="Zhou J.M."/>
            <person name="Zhu Y.B."/>
            <person name="Zhang G.J."/>
            <person name="Wang J."/>
            <person name="Yao Y.G."/>
        </authorList>
    </citation>
    <scope>NUCLEOTIDE SEQUENCE [LARGE SCALE GENOMIC DNA]</scope>
</reference>
<evidence type="ECO:0000313" key="6">
    <source>
        <dbReference type="Proteomes" id="UP000011518"/>
    </source>
</evidence>
<evidence type="ECO:0000256" key="2">
    <source>
        <dbReference type="ARBA" id="ARBA00023054"/>
    </source>
</evidence>
<proteinExistence type="inferred from homology"/>
<dbReference type="Proteomes" id="UP000011518">
    <property type="component" value="Unassembled WGS sequence"/>
</dbReference>
<keyword evidence="2 3" id="KW-0175">Coiled coil</keyword>
<accession>L8Y677</accession>